<evidence type="ECO:0000256" key="12">
    <source>
        <dbReference type="ARBA" id="ARBA00022989"/>
    </source>
</evidence>
<feature type="transmembrane region" description="Helical" evidence="16">
    <location>
        <begin position="221"/>
        <end position="243"/>
    </location>
</feature>
<evidence type="ECO:0000256" key="6">
    <source>
        <dbReference type="ARBA" id="ARBA00022692"/>
    </source>
</evidence>
<keyword evidence="9 15" id="KW-0863">Zinc-finger</keyword>
<evidence type="ECO:0000256" key="8">
    <source>
        <dbReference type="ARBA" id="ARBA00022729"/>
    </source>
</evidence>
<name>A0A1R3K779_9ROSI</name>
<keyword evidence="7" id="KW-0479">Metal-binding</keyword>
<evidence type="ECO:0000259" key="18">
    <source>
        <dbReference type="PROSITE" id="PS50089"/>
    </source>
</evidence>
<dbReference type="SMART" id="SM00184">
    <property type="entry name" value="RING"/>
    <property type="match status" value="1"/>
</dbReference>
<evidence type="ECO:0000313" key="19">
    <source>
        <dbReference type="EMBL" id="OMP02941.1"/>
    </source>
</evidence>
<organism evidence="19 20">
    <name type="scientific">Corchorus olitorius</name>
    <dbReference type="NCBI Taxonomy" id="93759"/>
    <lineage>
        <taxon>Eukaryota</taxon>
        <taxon>Viridiplantae</taxon>
        <taxon>Streptophyta</taxon>
        <taxon>Embryophyta</taxon>
        <taxon>Tracheophyta</taxon>
        <taxon>Spermatophyta</taxon>
        <taxon>Magnoliopsida</taxon>
        <taxon>eudicotyledons</taxon>
        <taxon>Gunneridae</taxon>
        <taxon>Pentapetalae</taxon>
        <taxon>rosids</taxon>
        <taxon>malvids</taxon>
        <taxon>Malvales</taxon>
        <taxon>Malvaceae</taxon>
        <taxon>Grewioideae</taxon>
        <taxon>Apeibeae</taxon>
        <taxon>Corchorus</taxon>
    </lineage>
</organism>
<dbReference type="InterPro" id="IPR013083">
    <property type="entry name" value="Znf_RING/FYVE/PHD"/>
</dbReference>
<dbReference type="PANTHER" id="PTHR46279">
    <property type="entry name" value="RING/U-BOX SUPERFAMILY PROTEIN"/>
    <property type="match status" value="1"/>
</dbReference>
<evidence type="ECO:0000256" key="5">
    <source>
        <dbReference type="ARBA" id="ARBA00022679"/>
    </source>
</evidence>
<dbReference type="InterPro" id="IPR001841">
    <property type="entry name" value="Znf_RING"/>
</dbReference>
<evidence type="ECO:0000256" key="4">
    <source>
        <dbReference type="ARBA" id="ARBA00012483"/>
    </source>
</evidence>
<evidence type="ECO:0000256" key="16">
    <source>
        <dbReference type="SAM" id="Phobius"/>
    </source>
</evidence>
<keyword evidence="11" id="KW-0862">Zinc</keyword>
<protein>
    <recommendedName>
        <fullName evidence="4">RING-type E3 ubiquitin transferase</fullName>
        <ecNumber evidence="4">2.3.2.27</ecNumber>
    </recommendedName>
</protein>
<keyword evidence="20" id="KW-1185">Reference proteome</keyword>
<dbReference type="OrthoDB" id="8062037at2759"/>
<dbReference type="GO" id="GO:0061630">
    <property type="term" value="F:ubiquitin protein ligase activity"/>
    <property type="evidence" value="ECO:0007669"/>
    <property type="project" value="UniProtKB-EC"/>
</dbReference>
<evidence type="ECO:0000256" key="14">
    <source>
        <dbReference type="ARBA" id="ARBA00024209"/>
    </source>
</evidence>
<gene>
    <name evidence="19" type="ORF">COLO4_10699</name>
</gene>
<comment type="catalytic activity">
    <reaction evidence="1">
        <text>S-ubiquitinyl-[E2 ubiquitin-conjugating enzyme]-L-cysteine + [acceptor protein]-L-lysine = [E2 ubiquitin-conjugating enzyme]-L-cysteine + N(6)-ubiquitinyl-[acceptor protein]-L-lysine.</text>
        <dbReference type="EC" id="2.3.2.27"/>
    </reaction>
</comment>
<evidence type="ECO:0000256" key="17">
    <source>
        <dbReference type="SAM" id="SignalP"/>
    </source>
</evidence>
<keyword evidence="5" id="KW-0808">Transferase</keyword>
<comment type="similarity">
    <text evidence="14">Belongs to the RING-type zinc finger family. ATL subfamily.</text>
</comment>
<comment type="pathway">
    <text evidence="3">Protein modification; protein ubiquitination.</text>
</comment>
<evidence type="ECO:0000256" key="9">
    <source>
        <dbReference type="ARBA" id="ARBA00022771"/>
    </source>
</evidence>
<dbReference type="STRING" id="93759.A0A1R3K779"/>
<dbReference type="Pfam" id="PF13947">
    <property type="entry name" value="GUB_WAK_bind"/>
    <property type="match status" value="1"/>
</dbReference>
<dbReference type="Pfam" id="PF13639">
    <property type="entry name" value="zf-RING_2"/>
    <property type="match status" value="1"/>
</dbReference>
<evidence type="ECO:0000256" key="11">
    <source>
        <dbReference type="ARBA" id="ARBA00022833"/>
    </source>
</evidence>
<evidence type="ECO:0000256" key="7">
    <source>
        <dbReference type="ARBA" id="ARBA00022723"/>
    </source>
</evidence>
<dbReference type="InterPro" id="IPR046948">
    <property type="entry name" value="ATL20-22-like"/>
</dbReference>
<evidence type="ECO:0000256" key="1">
    <source>
        <dbReference type="ARBA" id="ARBA00000900"/>
    </source>
</evidence>
<dbReference type="EC" id="2.3.2.27" evidence="4"/>
<evidence type="ECO:0000256" key="15">
    <source>
        <dbReference type="PROSITE-ProRule" id="PRU00175"/>
    </source>
</evidence>
<feature type="chain" id="PRO_5012006182" description="RING-type E3 ubiquitin transferase" evidence="17">
    <location>
        <begin position="22"/>
        <end position="356"/>
    </location>
</feature>
<evidence type="ECO:0000256" key="13">
    <source>
        <dbReference type="ARBA" id="ARBA00023136"/>
    </source>
</evidence>
<feature type="signal peptide" evidence="17">
    <location>
        <begin position="1"/>
        <end position="21"/>
    </location>
</feature>
<proteinExistence type="inferred from homology"/>
<dbReference type="Gene3D" id="3.30.40.10">
    <property type="entry name" value="Zinc/RING finger domain, C3HC4 (zinc finger)"/>
    <property type="match status" value="1"/>
</dbReference>
<accession>A0A1R3K779</accession>
<comment type="caution">
    <text evidence="19">The sequence shown here is derived from an EMBL/GenBank/DDBJ whole genome shotgun (WGS) entry which is preliminary data.</text>
</comment>
<feature type="domain" description="RING-type" evidence="18">
    <location>
        <begin position="305"/>
        <end position="347"/>
    </location>
</feature>
<keyword evidence="12 16" id="KW-1133">Transmembrane helix</keyword>
<reference evidence="20" key="1">
    <citation type="submission" date="2013-09" db="EMBL/GenBank/DDBJ databases">
        <title>Corchorus olitorius genome sequencing.</title>
        <authorList>
            <person name="Alam M."/>
            <person name="Haque M.S."/>
            <person name="Islam M.S."/>
            <person name="Emdad E.M."/>
            <person name="Islam M.M."/>
            <person name="Ahmed B."/>
            <person name="Halim A."/>
            <person name="Hossen Q.M.M."/>
            <person name="Hossain M.Z."/>
            <person name="Ahmed R."/>
            <person name="Khan M.M."/>
            <person name="Islam R."/>
            <person name="Rashid M.M."/>
            <person name="Khan S.A."/>
            <person name="Rahman M.S."/>
            <person name="Alam M."/>
            <person name="Yahiya A.S."/>
            <person name="Khan M.S."/>
            <person name="Azam M.S."/>
            <person name="Haque T."/>
            <person name="Lashkar M.Z.H."/>
            <person name="Akhand A.I."/>
            <person name="Morshed G."/>
            <person name="Roy S."/>
            <person name="Uddin K.S."/>
            <person name="Rabeya T."/>
            <person name="Hossain A.S."/>
            <person name="Chowdhury A."/>
            <person name="Snigdha A.R."/>
            <person name="Mortoza M.S."/>
            <person name="Matin S.A."/>
            <person name="Hoque S.M.E."/>
            <person name="Islam M.K."/>
            <person name="Roy D.K."/>
            <person name="Haider R."/>
            <person name="Moosa M.M."/>
            <person name="Elias S.M."/>
            <person name="Hasan A.M."/>
            <person name="Jahan S."/>
            <person name="Shafiuddin M."/>
            <person name="Mahmood N."/>
            <person name="Shommy N.S."/>
        </authorList>
    </citation>
    <scope>NUCLEOTIDE SEQUENCE [LARGE SCALE GENOMIC DNA]</scope>
    <source>
        <strain evidence="20">cv. O-4</strain>
    </source>
</reference>
<dbReference type="SUPFAM" id="SSF57850">
    <property type="entry name" value="RING/U-box"/>
    <property type="match status" value="1"/>
</dbReference>
<dbReference type="GO" id="GO:0008270">
    <property type="term" value="F:zinc ion binding"/>
    <property type="evidence" value="ECO:0007669"/>
    <property type="project" value="UniProtKB-KW"/>
</dbReference>
<dbReference type="AlphaFoldDB" id="A0A1R3K779"/>
<dbReference type="EMBL" id="AWUE01014572">
    <property type="protein sequence ID" value="OMP02941.1"/>
    <property type="molecule type" value="Genomic_DNA"/>
</dbReference>
<dbReference type="GO" id="GO:0030247">
    <property type="term" value="F:polysaccharide binding"/>
    <property type="evidence" value="ECO:0007669"/>
    <property type="project" value="InterPro"/>
</dbReference>
<keyword evidence="8 17" id="KW-0732">Signal</keyword>
<dbReference type="Proteomes" id="UP000187203">
    <property type="component" value="Unassembled WGS sequence"/>
</dbReference>
<dbReference type="CDD" id="cd16461">
    <property type="entry name" value="RING-H2_EL5-like"/>
    <property type="match status" value="1"/>
</dbReference>
<keyword evidence="13 16" id="KW-0472">Membrane</keyword>
<sequence length="356" mass="40048">MEVFPFIIFLLFSLHQQSATAQTCSNVDCGDITVDFPFRLSDQPACCGNPNFNLSCRSQYPAVGKDNTIITFPLTGEFNVYRISYFSTPTSLLISDPTGCTPKRLLEGIQLSVTPFQPIYPETYLFFNCSSNLSRSIDYPAINIDCLGSESFSIMAIPEILYTQSSLLHSCLQIAKISVPISSPYFSEYSLDELLLTWDEPHCLSSCSDICEHHGRTKATIYGLIFGLGIPAFFLWVVFLLYYNSRRNHGNYHQHQQNPSVEISRSAEPPQLGAANGLDRSRIEAYPITLLGESYRLPRPNNNTCSICLSEYKAKETIRTITDCDHYFHSNCIDEWLKVNATCPVCRNLPDDQEAA</sequence>
<comment type="subcellular location">
    <subcellularLocation>
        <location evidence="2">Membrane</location>
        <topology evidence="2">Single-pass membrane protein</topology>
    </subcellularLocation>
</comment>
<dbReference type="InterPro" id="IPR025287">
    <property type="entry name" value="WAK_GUB"/>
</dbReference>
<dbReference type="PROSITE" id="PS50089">
    <property type="entry name" value="ZF_RING_2"/>
    <property type="match status" value="1"/>
</dbReference>
<evidence type="ECO:0000256" key="10">
    <source>
        <dbReference type="ARBA" id="ARBA00022786"/>
    </source>
</evidence>
<dbReference type="PANTHER" id="PTHR46279:SF6">
    <property type="entry name" value="RING-TYPE E3 UBIQUITIN TRANSFERASE"/>
    <property type="match status" value="1"/>
</dbReference>
<evidence type="ECO:0000256" key="3">
    <source>
        <dbReference type="ARBA" id="ARBA00004906"/>
    </source>
</evidence>
<keyword evidence="10" id="KW-0833">Ubl conjugation pathway</keyword>
<evidence type="ECO:0000313" key="20">
    <source>
        <dbReference type="Proteomes" id="UP000187203"/>
    </source>
</evidence>
<keyword evidence="6 16" id="KW-0812">Transmembrane</keyword>
<dbReference type="GO" id="GO:0016020">
    <property type="term" value="C:membrane"/>
    <property type="evidence" value="ECO:0007669"/>
    <property type="project" value="UniProtKB-SubCell"/>
</dbReference>
<evidence type="ECO:0000256" key="2">
    <source>
        <dbReference type="ARBA" id="ARBA00004167"/>
    </source>
</evidence>